<comment type="caution">
    <text evidence="1">The sequence shown here is derived from an EMBL/GenBank/DDBJ whole genome shotgun (WGS) entry which is preliminary data.</text>
</comment>
<protein>
    <submittedName>
        <fullName evidence="1">Uncharacterized protein</fullName>
    </submittedName>
</protein>
<gene>
    <name evidence="1" type="ORF">K7G82_00460</name>
</gene>
<dbReference type="PANTHER" id="PTHR38075">
    <property type="entry name" value="DUF4139 DOMAIN-CONTAINING PROTEIN"/>
    <property type="match status" value="1"/>
</dbReference>
<dbReference type="Proteomes" id="UP000706039">
    <property type="component" value="Unassembled WGS sequence"/>
</dbReference>
<name>A0ABS7PHF6_9SPHN</name>
<dbReference type="EMBL" id="JAINVV010000001">
    <property type="protein sequence ID" value="MBY8820741.1"/>
    <property type="molecule type" value="Genomic_DNA"/>
</dbReference>
<dbReference type="PANTHER" id="PTHR38075:SF1">
    <property type="entry name" value="DUF4139 DOMAIN-CONTAINING PROTEIN"/>
    <property type="match status" value="1"/>
</dbReference>
<accession>A0ABS7PHF6</accession>
<organism evidence="1 2">
    <name type="scientific">Sphingomonas colocasiae</name>
    <dbReference type="NCBI Taxonomy" id="1848973"/>
    <lineage>
        <taxon>Bacteria</taxon>
        <taxon>Pseudomonadati</taxon>
        <taxon>Pseudomonadota</taxon>
        <taxon>Alphaproteobacteria</taxon>
        <taxon>Sphingomonadales</taxon>
        <taxon>Sphingomonadaceae</taxon>
        <taxon>Sphingomonas</taxon>
    </lineage>
</organism>
<evidence type="ECO:0000313" key="1">
    <source>
        <dbReference type="EMBL" id="MBY8820741.1"/>
    </source>
</evidence>
<proteinExistence type="predicted"/>
<dbReference type="RefSeq" id="WP_222987856.1">
    <property type="nucleotide sequence ID" value="NZ_JAINVV010000001.1"/>
</dbReference>
<sequence>MQTSEGFEAVRCAGLPEKLLFNSVPAGLSAKPVFSIDTNSPKGGSYRITLTYLATGFDWQANYLATLEKNPGSGRQKLRLIAWLTIANDNGQSFPDATMLAVAGTINVERDFRSLSDPLEARPLRLTCYPLGSTARATMAEPVHYPAPRVQADEDGEIIVTASRVSGVAALASAAIAMKAREEALGDVKLYRVPEAVTVAAQSLKQVAFLDRPRVDGTLFHRGACRPESRDGNDGRFSPVALWLRTRNDAAHGLGVALPSGKVAVFEPTSAGEMVLGEQSIRDHASGQIVELALANSRSVYLVCGPETEDRGVADGQWHMRDALVSNANNHAITLEIDLADSAVWAVRKPSGRHMISDGRHIMAITVPANSSRPLYWDIRNTE</sequence>
<keyword evidence="2" id="KW-1185">Reference proteome</keyword>
<evidence type="ECO:0000313" key="2">
    <source>
        <dbReference type="Proteomes" id="UP000706039"/>
    </source>
</evidence>
<reference evidence="1 2" key="1">
    <citation type="submission" date="2021-08" db="EMBL/GenBank/DDBJ databases">
        <authorList>
            <person name="Tuo L."/>
        </authorList>
    </citation>
    <scope>NUCLEOTIDE SEQUENCE [LARGE SCALE GENOMIC DNA]</scope>
    <source>
        <strain evidence="1 2">JCM 31229</strain>
    </source>
</reference>